<dbReference type="InterPro" id="IPR002123">
    <property type="entry name" value="Plipid/glycerol_acylTrfase"/>
</dbReference>
<dbReference type="EC" id="2.3.1.51" evidence="7"/>
<keyword evidence="10" id="KW-1185">Reference proteome</keyword>
<name>A0A858BRW8_9FIRM</name>
<dbReference type="GO" id="GO:0016020">
    <property type="term" value="C:membrane"/>
    <property type="evidence" value="ECO:0007669"/>
    <property type="project" value="InterPro"/>
</dbReference>
<keyword evidence="7" id="KW-0594">Phospholipid biosynthesis</keyword>
<dbReference type="NCBIfam" id="TIGR00530">
    <property type="entry name" value="AGP_acyltrn"/>
    <property type="match status" value="1"/>
</dbReference>
<evidence type="ECO:0000259" key="8">
    <source>
        <dbReference type="SMART" id="SM00563"/>
    </source>
</evidence>
<dbReference type="Pfam" id="PF01553">
    <property type="entry name" value="Acyltransferase"/>
    <property type="match status" value="1"/>
</dbReference>
<comment type="domain">
    <text evidence="7">The HXXXXD motif is essential for acyltransferase activity and may constitute the binding site for the phosphate moiety of the glycerol-3-phosphate.</text>
</comment>
<proteinExistence type="inferred from homology"/>
<feature type="domain" description="Phospholipid/glycerol acyltransferase" evidence="8">
    <location>
        <begin position="76"/>
        <end position="191"/>
    </location>
</feature>
<keyword evidence="4 7" id="KW-0808">Transferase</keyword>
<comment type="pathway">
    <text evidence="1">Lipid metabolism.</text>
</comment>
<keyword evidence="6 7" id="KW-0012">Acyltransferase</keyword>
<evidence type="ECO:0000256" key="3">
    <source>
        <dbReference type="ARBA" id="ARBA00022516"/>
    </source>
</evidence>
<evidence type="ECO:0000256" key="5">
    <source>
        <dbReference type="ARBA" id="ARBA00023098"/>
    </source>
</evidence>
<reference evidence="9 10" key="1">
    <citation type="submission" date="2020-02" db="EMBL/GenBank/DDBJ databases">
        <authorList>
            <person name="Kim Y.B."/>
            <person name="Roh S.W."/>
        </authorList>
    </citation>
    <scope>NUCLEOTIDE SEQUENCE [LARGE SCALE GENOMIC DNA]</scope>
    <source>
        <strain evidence="9 10">DSM 103574</strain>
    </source>
</reference>
<comment type="similarity">
    <text evidence="2 7">Belongs to the 1-acyl-sn-glycerol-3-phosphate acyltransferase family.</text>
</comment>
<dbReference type="CDD" id="cd07989">
    <property type="entry name" value="LPLAT_AGPAT-like"/>
    <property type="match status" value="1"/>
</dbReference>
<dbReference type="EMBL" id="CP048649">
    <property type="protein sequence ID" value="QIB67939.1"/>
    <property type="molecule type" value="Genomic_DNA"/>
</dbReference>
<evidence type="ECO:0000256" key="1">
    <source>
        <dbReference type="ARBA" id="ARBA00005189"/>
    </source>
</evidence>
<dbReference type="AlphaFoldDB" id="A0A858BRW8"/>
<gene>
    <name evidence="9" type="ORF">Ami103574_00830</name>
</gene>
<dbReference type="RefSeq" id="WP_163064859.1">
    <property type="nucleotide sequence ID" value="NZ_CP048649.1"/>
</dbReference>
<keyword evidence="3 7" id="KW-0444">Lipid biosynthesis</keyword>
<dbReference type="Proteomes" id="UP000466848">
    <property type="component" value="Chromosome"/>
</dbReference>
<dbReference type="KEGG" id="abut:Ami103574_00830"/>
<keyword evidence="5 7" id="KW-0443">Lipid metabolism</keyword>
<evidence type="ECO:0000256" key="4">
    <source>
        <dbReference type="ARBA" id="ARBA00022679"/>
    </source>
</evidence>
<sequence length="249" mass="27991">MKIIRNIPMAVEFMAALTELTRHKKNIFKYRQLGDLEKEKEYILKATSTWGKRLVNDLNIQLNVMGKENLPESGPVVFVANHQGYGDIPVCCAVLDKFQTGFIAKNSLSKLPFYGEWIQNIRSVMLNRDDPRESLRAIETAIGFIQDGFSIVVFPEGHRSKGGDMAEFKKGSLRLATKPGVPVIPISIDGTYKLFEEKGYMQGNFTVDFLIHPPVETAGLSRPEASNLAAVIEEIIRKGLHQIKNQKNE</sequence>
<evidence type="ECO:0000256" key="2">
    <source>
        <dbReference type="ARBA" id="ARBA00008655"/>
    </source>
</evidence>
<evidence type="ECO:0000256" key="6">
    <source>
        <dbReference type="ARBA" id="ARBA00023315"/>
    </source>
</evidence>
<protein>
    <recommendedName>
        <fullName evidence="7">1-acyl-sn-glycerol-3-phosphate acyltransferase</fullName>
        <ecNumber evidence="7">2.3.1.51</ecNumber>
    </recommendedName>
</protein>
<evidence type="ECO:0000313" key="10">
    <source>
        <dbReference type="Proteomes" id="UP000466848"/>
    </source>
</evidence>
<dbReference type="GO" id="GO:0006654">
    <property type="term" value="P:phosphatidic acid biosynthetic process"/>
    <property type="evidence" value="ECO:0007669"/>
    <property type="project" value="TreeGrafter"/>
</dbReference>
<keyword evidence="7" id="KW-1208">Phospholipid metabolism</keyword>
<evidence type="ECO:0000256" key="7">
    <source>
        <dbReference type="RuleBase" id="RU361267"/>
    </source>
</evidence>
<evidence type="ECO:0000313" key="9">
    <source>
        <dbReference type="EMBL" id="QIB67939.1"/>
    </source>
</evidence>
<dbReference type="GO" id="GO:0003841">
    <property type="term" value="F:1-acylglycerol-3-phosphate O-acyltransferase activity"/>
    <property type="evidence" value="ECO:0007669"/>
    <property type="project" value="UniProtKB-UniRule"/>
</dbReference>
<organism evidence="9 10">
    <name type="scientific">Aminipila butyrica</name>
    <dbReference type="NCBI Taxonomy" id="433296"/>
    <lineage>
        <taxon>Bacteria</taxon>
        <taxon>Bacillati</taxon>
        <taxon>Bacillota</taxon>
        <taxon>Clostridia</taxon>
        <taxon>Peptostreptococcales</taxon>
        <taxon>Anaerovoracaceae</taxon>
        <taxon>Aminipila</taxon>
    </lineage>
</organism>
<dbReference type="PANTHER" id="PTHR10434:SF64">
    <property type="entry name" value="1-ACYL-SN-GLYCEROL-3-PHOSPHATE ACYLTRANSFERASE-RELATED"/>
    <property type="match status" value="1"/>
</dbReference>
<dbReference type="PANTHER" id="PTHR10434">
    <property type="entry name" value="1-ACYL-SN-GLYCEROL-3-PHOSPHATE ACYLTRANSFERASE"/>
    <property type="match status" value="1"/>
</dbReference>
<accession>A0A858BRW8</accession>
<dbReference type="InterPro" id="IPR004552">
    <property type="entry name" value="AGP_acyltrans"/>
</dbReference>
<dbReference type="SUPFAM" id="SSF69593">
    <property type="entry name" value="Glycerol-3-phosphate (1)-acyltransferase"/>
    <property type="match status" value="1"/>
</dbReference>
<comment type="catalytic activity">
    <reaction evidence="7">
        <text>a 1-acyl-sn-glycero-3-phosphate + an acyl-CoA = a 1,2-diacyl-sn-glycero-3-phosphate + CoA</text>
        <dbReference type="Rhea" id="RHEA:19709"/>
        <dbReference type="ChEBI" id="CHEBI:57287"/>
        <dbReference type="ChEBI" id="CHEBI:57970"/>
        <dbReference type="ChEBI" id="CHEBI:58342"/>
        <dbReference type="ChEBI" id="CHEBI:58608"/>
        <dbReference type="EC" id="2.3.1.51"/>
    </reaction>
</comment>
<dbReference type="SMART" id="SM00563">
    <property type="entry name" value="PlsC"/>
    <property type="match status" value="1"/>
</dbReference>